<dbReference type="Proteomes" id="UP000825123">
    <property type="component" value="Chromosome"/>
</dbReference>
<dbReference type="RefSeq" id="WP_221288824.1">
    <property type="nucleotide sequence ID" value="NZ_AP024597.1"/>
</dbReference>
<proteinExistence type="predicted"/>
<name>A0A8D5U3U7_9CREN</name>
<keyword evidence="1" id="KW-1133">Transmembrane helix</keyword>
<gene>
    <name evidence="2" type="ORF">KN1_01730</name>
</gene>
<feature type="transmembrane region" description="Helical" evidence="1">
    <location>
        <begin position="306"/>
        <end position="328"/>
    </location>
</feature>
<keyword evidence="1" id="KW-0812">Transmembrane</keyword>
<dbReference type="KEGG" id="csty:KN1_01730"/>
<sequence length="334" mass="36746">MEKKTVVLQSLYILLMLSAVLFLPTTGYAATSSGAFLSRLDSELGLNPINYNFAVQGDVIHFSELAYYNSSYYNSSPLYKLYNSINDKESLAEAAYTSHNSTLWLEYYNSSSTNKVGEYLSAVANDYEHSVNSSYSLSMSECSIHPVGGNGYKLVSYFNLVYKGVKSLSTIKVVLVINSSVVDMRVIDGLSLLHVVPFTPVNITANLTKLIEEKIDNGVQWQDVHIRPVLMTRGDSLVYVLQVEACYQQGGGSSLYLTAYFYPYNVSLINEKVTGGANQGIGVPGYNGNSGGVRAISYNGNSGGSLFLSTYNLFFLVVVIMFALIIVYNKKKVR</sequence>
<accession>A0A8D5U3U7</accession>
<evidence type="ECO:0000313" key="3">
    <source>
        <dbReference type="Proteomes" id="UP000825123"/>
    </source>
</evidence>
<evidence type="ECO:0000256" key="1">
    <source>
        <dbReference type="SAM" id="Phobius"/>
    </source>
</evidence>
<organism evidence="2 3">
    <name type="scientific">Stygiolobus caldivivus</name>
    <dbReference type="NCBI Taxonomy" id="2824673"/>
    <lineage>
        <taxon>Archaea</taxon>
        <taxon>Thermoproteota</taxon>
        <taxon>Thermoprotei</taxon>
        <taxon>Sulfolobales</taxon>
        <taxon>Sulfolobaceae</taxon>
        <taxon>Stygiolobus</taxon>
    </lineage>
</organism>
<dbReference type="GeneID" id="66161926"/>
<dbReference type="AlphaFoldDB" id="A0A8D5U3U7"/>
<evidence type="ECO:0000313" key="2">
    <source>
        <dbReference type="EMBL" id="BCU68876.1"/>
    </source>
</evidence>
<reference evidence="2 3" key="1">
    <citation type="submission" date="2021-04" db="EMBL/GenBank/DDBJ databases">
        <title>Complete genome sequence of Stygiolobus sp. KN-1.</title>
        <authorList>
            <person name="Nakamura K."/>
            <person name="Sakai H."/>
            <person name="Kurosawa N."/>
        </authorList>
    </citation>
    <scope>NUCLEOTIDE SEQUENCE [LARGE SCALE GENOMIC DNA]</scope>
    <source>
        <strain evidence="2 3">KN-1</strain>
    </source>
</reference>
<dbReference type="EMBL" id="AP024597">
    <property type="protein sequence ID" value="BCU68876.1"/>
    <property type="molecule type" value="Genomic_DNA"/>
</dbReference>
<keyword evidence="1" id="KW-0472">Membrane</keyword>
<keyword evidence="3" id="KW-1185">Reference proteome</keyword>
<protein>
    <submittedName>
        <fullName evidence="2">Uncharacterized protein</fullName>
    </submittedName>
</protein>